<feature type="domain" description="Glycosyl transferase family 25" evidence="1">
    <location>
        <begin position="4"/>
        <end position="102"/>
    </location>
</feature>
<evidence type="ECO:0000313" key="2">
    <source>
        <dbReference type="EMBL" id="MCO6049892.1"/>
    </source>
</evidence>
<dbReference type="CDD" id="cd06532">
    <property type="entry name" value="Glyco_transf_25"/>
    <property type="match status" value="1"/>
</dbReference>
<organism evidence="2 3">
    <name type="scientific">Mesorhizobium liriopis</name>
    <dbReference type="NCBI Taxonomy" id="2953882"/>
    <lineage>
        <taxon>Bacteria</taxon>
        <taxon>Pseudomonadati</taxon>
        <taxon>Pseudomonadota</taxon>
        <taxon>Alphaproteobacteria</taxon>
        <taxon>Hyphomicrobiales</taxon>
        <taxon>Phyllobacteriaceae</taxon>
        <taxon>Mesorhizobium</taxon>
    </lineage>
</organism>
<evidence type="ECO:0000313" key="3">
    <source>
        <dbReference type="Proteomes" id="UP001205906"/>
    </source>
</evidence>
<dbReference type="Proteomes" id="UP001205906">
    <property type="component" value="Unassembled WGS sequence"/>
</dbReference>
<name>A0ABT1C4X6_9HYPH</name>
<gene>
    <name evidence="2" type="ORF">NGM99_08805</name>
</gene>
<dbReference type="Pfam" id="PF01755">
    <property type="entry name" value="Glyco_transf_25"/>
    <property type="match status" value="1"/>
</dbReference>
<dbReference type="EMBL" id="JAMXQS010000004">
    <property type="protein sequence ID" value="MCO6049892.1"/>
    <property type="molecule type" value="Genomic_DNA"/>
</dbReference>
<keyword evidence="3" id="KW-1185">Reference proteome</keyword>
<sequence>MKTRAYVIHLARATGRRANAERLLASLPMPGEMLDAVDAKRMTEAEFAAAYRPNLLKPRYPFALRQTEIACFLSHRKAWGTIAAGELDGGLILEDDVEVDVPVLEAILSAADGVLRPGDYLRFPQYLRDESGPALVRSGDVSIIEPRVPGRRMFMQWVGRDAAVKLVAATETFDRPVDALLQLPWLLPVRVLTARPIAVREISGELGGTTVQNKNRTLGETLAREIKRPLYRIAVHWHGMRRA</sequence>
<evidence type="ECO:0000259" key="1">
    <source>
        <dbReference type="Pfam" id="PF01755"/>
    </source>
</evidence>
<protein>
    <submittedName>
        <fullName evidence="2">Glycosyltransferase family 25 protein</fullName>
    </submittedName>
</protein>
<reference evidence="2 3" key="1">
    <citation type="submission" date="2022-06" db="EMBL/GenBank/DDBJ databases">
        <title>Mesorhizobium sp. strain RP14 Genome sequencing and assembly.</title>
        <authorList>
            <person name="Kim I."/>
        </authorList>
    </citation>
    <scope>NUCLEOTIDE SEQUENCE [LARGE SCALE GENOMIC DNA]</scope>
    <source>
        <strain evidence="3">RP14(2022)</strain>
    </source>
</reference>
<proteinExistence type="predicted"/>
<dbReference type="RefSeq" id="WP_252818075.1">
    <property type="nucleotide sequence ID" value="NZ_JAMXQS010000004.1"/>
</dbReference>
<comment type="caution">
    <text evidence="2">The sequence shown here is derived from an EMBL/GenBank/DDBJ whole genome shotgun (WGS) entry which is preliminary data.</text>
</comment>
<dbReference type="InterPro" id="IPR002654">
    <property type="entry name" value="Glyco_trans_25"/>
</dbReference>
<accession>A0ABT1C4X6</accession>